<evidence type="ECO:0000256" key="4">
    <source>
        <dbReference type="SAM" id="MobiDB-lite"/>
    </source>
</evidence>
<dbReference type="Proteomes" id="UP001144673">
    <property type="component" value="Unassembled WGS sequence"/>
</dbReference>
<feature type="repeat" description="ANK" evidence="3">
    <location>
        <begin position="278"/>
        <end position="310"/>
    </location>
</feature>
<evidence type="ECO:0000256" key="2">
    <source>
        <dbReference type="ARBA" id="ARBA00023043"/>
    </source>
</evidence>
<dbReference type="EMBL" id="JAJHUN010000003">
    <property type="protein sequence ID" value="KAJ4160019.1"/>
    <property type="molecule type" value="Genomic_DNA"/>
</dbReference>
<dbReference type="GeneID" id="80895112"/>
<gene>
    <name evidence="5" type="ORF">LMH87_007953</name>
</gene>
<keyword evidence="2 3" id="KW-0040">ANK repeat</keyword>
<dbReference type="SMART" id="SM00248">
    <property type="entry name" value="ANK"/>
    <property type="match status" value="16"/>
</dbReference>
<evidence type="ECO:0008006" key="7">
    <source>
        <dbReference type="Google" id="ProtNLM"/>
    </source>
</evidence>
<dbReference type="InterPro" id="IPR036770">
    <property type="entry name" value="Ankyrin_rpt-contain_sf"/>
</dbReference>
<dbReference type="KEGG" id="amus:LMH87_007953"/>
<keyword evidence="6" id="KW-1185">Reference proteome</keyword>
<dbReference type="Gene3D" id="1.25.40.20">
    <property type="entry name" value="Ankyrin repeat-containing domain"/>
    <property type="match status" value="3"/>
</dbReference>
<dbReference type="InterPro" id="IPR002110">
    <property type="entry name" value="Ankyrin_rpt"/>
</dbReference>
<organism evidence="5 6">
    <name type="scientific">Akanthomyces muscarius</name>
    <name type="common">Entomopathogenic fungus</name>
    <name type="synonym">Lecanicillium muscarium</name>
    <dbReference type="NCBI Taxonomy" id="2231603"/>
    <lineage>
        <taxon>Eukaryota</taxon>
        <taxon>Fungi</taxon>
        <taxon>Dikarya</taxon>
        <taxon>Ascomycota</taxon>
        <taxon>Pezizomycotina</taxon>
        <taxon>Sordariomycetes</taxon>
        <taxon>Hypocreomycetidae</taxon>
        <taxon>Hypocreales</taxon>
        <taxon>Cordycipitaceae</taxon>
        <taxon>Akanthomyces</taxon>
    </lineage>
</organism>
<evidence type="ECO:0000313" key="6">
    <source>
        <dbReference type="Proteomes" id="UP001144673"/>
    </source>
</evidence>
<reference evidence="5" key="1">
    <citation type="journal article" date="2023" name="Access Microbiol">
        <title>De-novo genome assembly for Akanthomyces muscarius, a biocontrol agent of insect agricultural pests.</title>
        <authorList>
            <person name="Erdos Z."/>
            <person name="Studholme D.J."/>
            <person name="Raymond B."/>
            <person name="Sharma M."/>
        </authorList>
    </citation>
    <scope>NUCLEOTIDE SEQUENCE</scope>
    <source>
        <strain evidence="5">Ve6</strain>
    </source>
</reference>
<feature type="repeat" description="ANK" evidence="3">
    <location>
        <begin position="81"/>
        <end position="113"/>
    </location>
</feature>
<feature type="repeat" description="ANK" evidence="3">
    <location>
        <begin position="343"/>
        <end position="375"/>
    </location>
</feature>
<feature type="repeat" description="ANK" evidence="3">
    <location>
        <begin position="310"/>
        <end position="342"/>
    </location>
</feature>
<evidence type="ECO:0000256" key="1">
    <source>
        <dbReference type="ARBA" id="ARBA00022737"/>
    </source>
</evidence>
<dbReference type="PANTHER" id="PTHR24198:SF165">
    <property type="entry name" value="ANKYRIN REPEAT-CONTAINING PROTEIN-RELATED"/>
    <property type="match status" value="1"/>
</dbReference>
<feature type="repeat" description="ANK" evidence="3">
    <location>
        <begin position="147"/>
        <end position="179"/>
    </location>
</feature>
<feature type="repeat" description="ANK" evidence="3">
    <location>
        <begin position="409"/>
        <end position="441"/>
    </location>
</feature>
<dbReference type="GO" id="GO:0005737">
    <property type="term" value="C:cytoplasm"/>
    <property type="evidence" value="ECO:0007669"/>
    <property type="project" value="TreeGrafter"/>
</dbReference>
<dbReference type="PROSITE" id="PS50088">
    <property type="entry name" value="ANK_REPEAT"/>
    <property type="match status" value="9"/>
</dbReference>
<evidence type="ECO:0000313" key="5">
    <source>
        <dbReference type="EMBL" id="KAJ4160019.1"/>
    </source>
</evidence>
<protein>
    <recommendedName>
        <fullName evidence="7">Ankyrin repeat protein</fullName>
    </recommendedName>
</protein>
<evidence type="ECO:0000256" key="3">
    <source>
        <dbReference type="PROSITE-ProRule" id="PRU00023"/>
    </source>
</evidence>
<accession>A0A9W8URB5</accession>
<feature type="region of interest" description="Disordered" evidence="4">
    <location>
        <begin position="696"/>
        <end position="740"/>
    </location>
</feature>
<feature type="compositionally biased region" description="Acidic residues" evidence="4">
    <location>
        <begin position="707"/>
        <end position="740"/>
    </location>
</feature>
<dbReference type="AlphaFoldDB" id="A0A9W8URB5"/>
<comment type="caution">
    <text evidence="5">The sequence shown here is derived from an EMBL/GenBank/DDBJ whole genome shotgun (WGS) entry which is preliminary data.</text>
</comment>
<keyword evidence="1" id="KW-0677">Repeat</keyword>
<feature type="repeat" description="ANK" evidence="3">
    <location>
        <begin position="114"/>
        <end position="146"/>
    </location>
</feature>
<dbReference type="Pfam" id="PF12796">
    <property type="entry name" value="Ank_2"/>
    <property type="match status" value="5"/>
</dbReference>
<feature type="repeat" description="ANK" evidence="3">
    <location>
        <begin position="376"/>
        <end position="408"/>
    </location>
</feature>
<dbReference type="RefSeq" id="XP_056057824.1">
    <property type="nucleotide sequence ID" value="XM_056201445.1"/>
</dbReference>
<sequence>MDLLNQPVELLLLIASFLSSYSDLSNFTKSCKLLHTHLTSLLYQRDHTEANSSALSWAAQNCVPATFRRASKAGISINGRSATTLLHLAAEFDSVEVIQLLLDSGVFIDAQSETESTALHTALRSWSWGAAKCLLQAGAAVNAGDNEQDRPLHLQAVIIPVELVQMLLVSGADPSALNNGGWTCAAVHAFHGRAATLALLLDAGADVNDRTSGSPLITLAAAGGKEEALQLLLDRGADLSVRNDEMLTVFHMCILRENFVFAEILLDRGAEIDIPNGSGATALHAAIEQSSPKQVEFLVAHGASISTLCNELTPLQCAVATGCYEVVKILLEKGSDVSACEDGQRLPLCTAVRRGYTEIVRVLLTWGASAYFTDARGCTMLQFANEANSPDIFKLLLESGTDLDRVGRDGCSPLYRAVWRDNLELVELLLAHGANVNNEADGDWSPIKQAASSGNLAILQHLVRWGANAEADIVGQRSSLVMLASAGGKVNVVKWLLANTGLKSQDVDTFGRTALHYAARTGKTPVARFFAENHPSIFRVQDLTGATAFMLAARNGQTAFLRSLLDTVGTDALADRDDGDHSPIYWAKKCREREAAQLLSNYSIDAELNLPADFLEDQDSCQVHINTKACYCDICGCHSTAPPNIEAFECHECFSGEDAFVVICGICARDRGKCLQVGHEWGKHVCDCIDEDEKAEERREQDSSSESQDESENEEEQTSSEAEDENEDGNEQDSTSELEA</sequence>
<name>A0A9W8URB5_AKAMU</name>
<proteinExistence type="predicted"/>
<feature type="repeat" description="ANK" evidence="3">
    <location>
        <begin position="212"/>
        <end position="244"/>
    </location>
</feature>
<dbReference type="SUPFAM" id="SSF48403">
    <property type="entry name" value="Ankyrin repeat"/>
    <property type="match status" value="2"/>
</dbReference>
<dbReference type="PROSITE" id="PS50297">
    <property type="entry name" value="ANK_REP_REGION"/>
    <property type="match status" value="6"/>
</dbReference>
<dbReference type="PANTHER" id="PTHR24198">
    <property type="entry name" value="ANKYRIN REPEAT AND PROTEIN KINASE DOMAIN-CONTAINING PROTEIN"/>
    <property type="match status" value="1"/>
</dbReference>